<evidence type="ECO:0000259" key="4">
    <source>
        <dbReference type="PROSITE" id="PS51272"/>
    </source>
</evidence>
<feature type="signal peptide" evidence="3">
    <location>
        <begin position="1"/>
        <end position="34"/>
    </location>
</feature>
<dbReference type="EMBL" id="JADKNH010000002">
    <property type="protein sequence ID" value="MBF4692149.1"/>
    <property type="molecule type" value="Genomic_DNA"/>
</dbReference>
<dbReference type="InterPro" id="IPR001375">
    <property type="entry name" value="Peptidase_S9_cat"/>
</dbReference>
<dbReference type="PROSITE" id="PS51272">
    <property type="entry name" value="SLH"/>
    <property type="match status" value="2"/>
</dbReference>
<keyword evidence="1 3" id="KW-0732">Signal</keyword>
<dbReference type="Pfam" id="PF00326">
    <property type="entry name" value="Peptidase_S9"/>
    <property type="match status" value="1"/>
</dbReference>
<keyword evidence="2" id="KW-0677">Repeat</keyword>
<name>A0ABR9ZR78_9FIRM</name>
<dbReference type="PANTHER" id="PTHR43037">
    <property type="entry name" value="UNNAMED PRODUCT-RELATED"/>
    <property type="match status" value="1"/>
</dbReference>
<evidence type="ECO:0000256" key="3">
    <source>
        <dbReference type="SAM" id="SignalP"/>
    </source>
</evidence>
<dbReference type="Proteomes" id="UP000614200">
    <property type="component" value="Unassembled WGS sequence"/>
</dbReference>
<feature type="domain" description="SLH" evidence="4">
    <location>
        <begin position="34"/>
        <end position="96"/>
    </location>
</feature>
<gene>
    <name evidence="5" type="ORF">ISU02_03420</name>
</gene>
<dbReference type="RefSeq" id="WP_194700391.1">
    <property type="nucleotide sequence ID" value="NZ_JADKNH010000002.1"/>
</dbReference>
<comment type="caution">
    <text evidence="5">The sequence shown here is derived from an EMBL/GenBank/DDBJ whole genome shotgun (WGS) entry which is preliminary data.</text>
</comment>
<protein>
    <submittedName>
        <fullName evidence="5">S-layer homology domain-containing protein</fullName>
    </submittedName>
</protein>
<dbReference type="Gene3D" id="3.40.50.1820">
    <property type="entry name" value="alpha/beta hydrolase"/>
    <property type="match status" value="1"/>
</dbReference>
<dbReference type="SUPFAM" id="SSF53474">
    <property type="entry name" value="alpha/beta-Hydrolases"/>
    <property type="match status" value="1"/>
</dbReference>
<feature type="domain" description="SLH" evidence="4">
    <location>
        <begin position="118"/>
        <end position="181"/>
    </location>
</feature>
<dbReference type="InterPro" id="IPR050955">
    <property type="entry name" value="Plant_Biomass_Hydrol_Est"/>
</dbReference>
<evidence type="ECO:0000313" key="6">
    <source>
        <dbReference type="Proteomes" id="UP000614200"/>
    </source>
</evidence>
<dbReference type="Pfam" id="PF00395">
    <property type="entry name" value="SLH"/>
    <property type="match status" value="2"/>
</dbReference>
<reference evidence="5 6" key="1">
    <citation type="submission" date="2020-11" db="EMBL/GenBank/DDBJ databases">
        <title>Fusibacter basophilias sp. nov.</title>
        <authorList>
            <person name="Qiu D."/>
        </authorList>
    </citation>
    <scope>NUCLEOTIDE SEQUENCE [LARGE SCALE GENOMIC DNA]</scope>
    <source>
        <strain evidence="5 6">Q10-2</strain>
    </source>
</reference>
<dbReference type="InterPro" id="IPR029058">
    <property type="entry name" value="AB_hydrolase_fold"/>
</dbReference>
<accession>A0ABR9ZR78</accession>
<evidence type="ECO:0000256" key="2">
    <source>
        <dbReference type="ARBA" id="ARBA00022737"/>
    </source>
</evidence>
<feature type="chain" id="PRO_5046501659" evidence="3">
    <location>
        <begin position="35"/>
        <end position="558"/>
    </location>
</feature>
<sequence length="558" mass="62285">MNQKQGKTLKHMITRMFSMTLAMGLCFSSSVAYAANDGTRDYSGRWSEKVIEKWADEGILGLDATLFKPTQAITHQEMNAMFSAMLNTETQLLTNPKTTRFDVAEALSQYLGVTSDGKVAFKDKDNFNQKQLQAVQALVNCGVLSGFPDGNFHGEAELTREQALVLIDRVHQYVNAYDVVAKTQVKDSGLMVNALSYNVQQSITEADMEQLHFDITFVIAPNPWLKETENKIQAAKITEITLKNGQLNVNFEPTSYSSLINVIVDCTNDRLDTVKGRFAVETPIVDDFEMSTYTSSEGITIKYWLYTPKNPEGSVPLMVWEHGGGEVLSSSFEGANLVANRGAVSWIENGYNTAVLSVQYPENYAFEITDNPEQFKMMKAYNLAKFELISQLIDKGVVDKQRVYISGASSGGGGALRFIMQYPDLFAGGLLMCTKDTLVPMSLRYDLAYKLENKADLRITQSEYDASYAAAISELKGNDIVDVPLWIVHAENDQVCTSYTSLMLYDALNELGAQKNHLSLYSDDEMEALGVHTIYHGVWTPTLHNLEIMDWLYSQSRA</sequence>
<keyword evidence="6" id="KW-1185">Reference proteome</keyword>
<dbReference type="PANTHER" id="PTHR43037:SF1">
    <property type="entry name" value="BLL1128 PROTEIN"/>
    <property type="match status" value="1"/>
</dbReference>
<dbReference type="InterPro" id="IPR001119">
    <property type="entry name" value="SLH_dom"/>
</dbReference>
<organism evidence="5 6">
    <name type="scientific">Fusibacter ferrireducens</name>
    <dbReference type="NCBI Taxonomy" id="2785058"/>
    <lineage>
        <taxon>Bacteria</taxon>
        <taxon>Bacillati</taxon>
        <taxon>Bacillota</taxon>
        <taxon>Clostridia</taxon>
        <taxon>Eubacteriales</taxon>
        <taxon>Eubacteriales Family XII. Incertae Sedis</taxon>
        <taxon>Fusibacter</taxon>
    </lineage>
</organism>
<proteinExistence type="predicted"/>
<evidence type="ECO:0000256" key="1">
    <source>
        <dbReference type="ARBA" id="ARBA00022729"/>
    </source>
</evidence>
<evidence type="ECO:0000313" key="5">
    <source>
        <dbReference type="EMBL" id="MBF4692149.1"/>
    </source>
</evidence>